<dbReference type="EMBL" id="JABWDY010002047">
    <property type="protein sequence ID" value="KAF5206949.1"/>
    <property type="molecule type" value="Genomic_DNA"/>
</dbReference>
<dbReference type="InterPro" id="IPR002492">
    <property type="entry name" value="Transposase_Tc1-like"/>
</dbReference>
<dbReference type="Pfam" id="PF13358">
    <property type="entry name" value="DDE_3"/>
    <property type="match status" value="1"/>
</dbReference>
<reference evidence="4 5" key="1">
    <citation type="submission" date="2020-06" db="EMBL/GenBank/DDBJ databases">
        <title>Transcriptomic and genomic resources for Thalictrum thalictroides and T. hernandezii: Facilitating candidate gene discovery in an emerging model plant lineage.</title>
        <authorList>
            <person name="Arias T."/>
            <person name="Riano-Pachon D.M."/>
            <person name="Di Stilio V.S."/>
        </authorList>
    </citation>
    <scope>NUCLEOTIDE SEQUENCE [LARGE SCALE GENOMIC DNA]</scope>
    <source>
        <strain evidence="5">cv. WT478/WT964</strain>
        <tissue evidence="4">Leaves</tissue>
    </source>
</reference>
<dbReference type="PANTHER" id="PTHR23022:SF119">
    <property type="entry name" value="TC1-LIKE TRANSPOSASE DDE DOMAIN-CONTAINING PROTEIN"/>
    <property type="match status" value="1"/>
</dbReference>
<keyword evidence="5" id="KW-1185">Reference proteome</keyword>
<proteinExistence type="predicted"/>
<feature type="domain" description="Tc1-like transposase DDE" evidence="3">
    <location>
        <begin position="226"/>
        <end position="305"/>
    </location>
</feature>
<feature type="region of interest" description="Disordered" evidence="1">
    <location>
        <begin position="1"/>
        <end position="25"/>
    </location>
</feature>
<dbReference type="Proteomes" id="UP000554482">
    <property type="component" value="Unassembled WGS sequence"/>
</dbReference>
<feature type="compositionally biased region" description="Pro residues" evidence="1">
    <location>
        <begin position="1"/>
        <end position="11"/>
    </location>
</feature>
<dbReference type="GO" id="GO:0003677">
    <property type="term" value="F:DNA binding"/>
    <property type="evidence" value="ECO:0007669"/>
    <property type="project" value="InterPro"/>
</dbReference>
<dbReference type="InterPro" id="IPR052338">
    <property type="entry name" value="Transposase_5"/>
</dbReference>
<protein>
    <submittedName>
        <fullName evidence="4">Transposable element tc3 transposase protein</fullName>
    </submittedName>
</protein>
<gene>
    <name evidence="4" type="ORF">FRX31_003464</name>
</gene>
<feature type="region of interest" description="Disordered" evidence="1">
    <location>
        <begin position="55"/>
        <end position="74"/>
    </location>
</feature>
<feature type="domain" description="Transposase Tc1-like" evidence="2">
    <location>
        <begin position="87"/>
        <end position="149"/>
    </location>
</feature>
<evidence type="ECO:0000313" key="5">
    <source>
        <dbReference type="Proteomes" id="UP000554482"/>
    </source>
</evidence>
<dbReference type="InterPro" id="IPR036397">
    <property type="entry name" value="RNaseH_sf"/>
</dbReference>
<sequence length="353" mass="41626">MCPTVTCPPPFKRSRRPNLTRDQKRDIQNSAAWGISTKEMLLRWPHLSRQQIQKVLDTPATPKKPTGRPPTLGPNERAVLVDFICQSKATRRMTYIELAKEFKHFGWGYMAIEAALKKEGFNRRWAMRKPPISEKNRKLRLKFAQDHQHWTFREWCKFLWSDETWVKYGRHRKTRILRRPGEEWQKDCIEEKVQRKKGWMFWGSFWGAIRGPAFVWEKDFGTINGKTYREITVPRVVAYLEEIGGLKGGDKELYFMQDNAPGHAAKETIQLLYDFAVIVVCWPPFSPDMNPIETVWKYMKNYLEDEYGDCAFESYQIQRERVYEAWNAVVTPGLLIELIKGMPERMQAVINAE</sequence>
<evidence type="ECO:0000256" key="1">
    <source>
        <dbReference type="SAM" id="MobiDB-lite"/>
    </source>
</evidence>
<name>A0A7J6XBD5_THATH</name>
<evidence type="ECO:0000313" key="4">
    <source>
        <dbReference type="EMBL" id="KAF5206949.1"/>
    </source>
</evidence>
<evidence type="ECO:0000259" key="3">
    <source>
        <dbReference type="Pfam" id="PF13358"/>
    </source>
</evidence>
<feature type="non-terminal residue" evidence="4">
    <location>
        <position position="353"/>
    </location>
</feature>
<dbReference type="AlphaFoldDB" id="A0A7J6XBD5"/>
<accession>A0A7J6XBD5</accession>
<dbReference type="Pfam" id="PF01498">
    <property type="entry name" value="HTH_Tnp_Tc3_2"/>
    <property type="match status" value="1"/>
</dbReference>
<dbReference type="GO" id="GO:0006313">
    <property type="term" value="P:DNA transposition"/>
    <property type="evidence" value="ECO:0007669"/>
    <property type="project" value="InterPro"/>
</dbReference>
<dbReference type="PANTHER" id="PTHR23022">
    <property type="entry name" value="TRANSPOSABLE ELEMENT-RELATED"/>
    <property type="match status" value="1"/>
</dbReference>
<organism evidence="4 5">
    <name type="scientific">Thalictrum thalictroides</name>
    <name type="common">Rue-anemone</name>
    <name type="synonym">Anemone thalictroides</name>
    <dbReference type="NCBI Taxonomy" id="46969"/>
    <lineage>
        <taxon>Eukaryota</taxon>
        <taxon>Viridiplantae</taxon>
        <taxon>Streptophyta</taxon>
        <taxon>Embryophyta</taxon>
        <taxon>Tracheophyta</taxon>
        <taxon>Spermatophyta</taxon>
        <taxon>Magnoliopsida</taxon>
        <taxon>Ranunculales</taxon>
        <taxon>Ranunculaceae</taxon>
        <taxon>Thalictroideae</taxon>
        <taxon>Thalictrum</taxon>
    </lineage>
</organism>
<comment type="caution">
    <text evidence="4">The sequence shown here is derived from an EMBL/GenBank/DDBJ whole genome shotgun (WGS) entry which is preliminary data.</text>
</comment>
<dbReference type="OrthoDB" id="3560489at2759"/>
<dbReference type="InterPro" id="IPR038717">
    <property type="entry name" value="Tc1-like_DDE_dom"/>
</dbReference>
<dbReference type="GO" id="GO:0015074">
    <property type="term" value="P:DNA integration"/>
    <property type="evidence" value="ECO:0007669"/>
    <property type="project" value="InterPro"/>
</dbReference>
<evidence type="ECO:0000259" key="2">
    <source>
        <dbReference type="Pfam" id="PF01498"/>
    </source>
</evidence>
<dbReference type="Gene3D" id="3.30.420.10">
    <property type="entry name" value="Ribonuclease H-like superfamily/Ribonuclease H"/>
    <property type="match status" value="1"/>
</dbReference>